<keyword evidence="2" id="KW-0812">Transmembrane</keyword>
<evidence type="ECO:0000256" key="2">
    <source>
        <dbReference type="SAM" id="Phobius"/>
    </source>
</evidence>
<gene>
    <name evidence="3" type="ORF">BSTOLATCC_MIC59755</name>
</gene>
<keyword evidence="1" id="KW-0175">Coiled coil</keyword>
<evidence type="ECO:0000256" key="1">
    <source>
        <dbReference type="SAM" id="Coils"/>
    </source>
</evidence>
<keyword evidence="2" id="KW-0472">Membrane</keyword>
<protein>
    <submittedName>
        <fullName evidence="3">Uncharacterized protein</fullName>
    </submittedName>
</protein>
<name>A0AAU9KEA1_9CILI</name>
<organism evidence="3 4">
    <name type="scientific">Blepharisma stoltei</name>
    <dbReference type="NCBI Taxonomy" id="1481888"/>
    <lineage>
        <taxon>Eukaryota</taxon>
        <taxon>Sar</taxon>
        <taxon>Alveolata</taxon>
        <taxon>Ciliophora</taxon>
        <taxon>Postciliodesmatophora</taxon>
        <taxon>Heterotrichea</taxon>
        <taxon>Heterotrichida</taxon>
        <taxon>Blepharismidae</taxon>
        <taxon>Blepharisma</taxon>
    </lineage>
</organism>
<dbReference type="AlphaFoldDB" id="A0AAU9KEA1"/>
<reference evidence="3" key="1">
    <citation type="submission" date="2021-09" db="EMBL/GenBank/DDBJ databases">
        <authorList>
            <consortium name="AG Swart"/>
            <person name="Singh M."/>
            <person name="Singh A."/>
            <person name="Seah K."/>
            <person name="Emmerich C."/>
        </authorList>
    </citation>
    <scope>NUCLEOTIDE SEQUENCE</scope>
    <source>
        <strain evidence="3">ATCC30299</strain>
    </source>
</reference>
<feature type="coiled-coil region" evidence="1">
    <location>
        <begin position="74"/>
        <end position="101"/>
    </location>
</feature>
<comment type="caution">
    <text evidence="3">The sequence shown here is derived from an EMBL/GenBank/DDBJ whole genome shotgun (WGS) entry which is preliminary data.</text>
</comment>
<accession>A0AAU9KEA1</accession>
<evidence type="ECO:0000313" key="4">
    <source>
        <dbReference type="Proteomes" id="UP001162131"/>
    </source>
</evidence>
<evidence type="ECO:0000313" key="3">
    <source>
        <dbReference type="EMBL" id="CAG9333946.1"/>
    </source>
</evidence>
<feature type="transmembrane region" description="Helical" evidence="2">
    <location>
        <begin position="217"/>
        <end position="235"/>
    </location>
</feature>
<dbReference type="Proteomes" id="UP001162131">
    <property type="component" value="Unassembled WGS sequence"/>
</dbReference>
<dbReference type="EMBL" id="CAJZBQ010000057">
    <property type="protein sequence ID" value="CAG9333946.1"/>
    <property type="molecule type" value="Genomic_DNA"/>
</dbReference>
<proteinExistence type="predicted"/>
<keyword evidence="4" id="KW-1185">Reference proteome</keyword>
<sequence length="242" mass="28087">MDKVRKSILKENAQESKLENTQEFKLETASIFENLNASESLESLLMEIKKKLGLSESGVLEFKNAVNKIIKKSLSEKEKELLLLINENNQLKTDIKRLEELYNIKCGESIKVINEAELNSKIKYLDFENSSLIYKNKLLYTEKEKFKKQAEYFKADLEKLAKSSKENLEQLKEFQCRRMQLYDNAVKKYEKLLEAESGYGDVKVITVEENNDNSIKVCILMVFFILMSIFGIFILDSSNTSK</sequence>
<keyword evidence="2" id="KW-1133">Transmembrane helix</keyword>